<evidence type="ECO:0000313" key="1">
    <source>
        <dbReference type="EMBL" id="EUB54480.1"/>
    </source>
</evidence>
<dbReference type="GeneID" id="36346379"/>
<sequence>MLFPSIKTNTKMCFVRSCLPPTLSLIALFRQDQQHLFECIKVLQMEGTMHEKKLGGLKRNNVKPWKKLKSFSYPNCFTQCLHICQTISEMKHKIIALLNRRPQTVFFLFHCHCNFCPRYKYSRVLNKIIFNCNFTKGLFKWLQFSIQRKPILMIDSALKEKIKIVLFLSQKVQVCSDDCKGLCMIHLNTLRLVFLWRSVCTRCFRKPNWAVVSKKNFTCGVVLAMGRKEIRKQNWRCSATDCSVCSPFLFQTKGKGLVFLLLHPFQMSSCKL</sequence>
<accession>W6U070</accession>
<protein>
    <submittedName>
        <fullName evidence="1">Uncharacterized protein</fullName>
    </submittedName>
</protein>
<gene>
    <name evidence="1" type="ORF">EGR_10664</name>
</gene>
<dbReference type="Proteomes" id="UP000019149">
    <property type="component" value="Unassembled WGS sequence"/>
</dbReference>
<dbReference type="RefSeq" id="XP_024345676.1">
    <property type="nucleotide sequence ID" value="XM_024499913.1"/>
</dbReference>
<organism evidence="1 2">
    <name type="scientific">Echinococcus granulosus</name>
    <name type="common">Hydatid tapeworm</name>
    <dbReference type="NCBI Taxonomy" id="6210"/>
    <lineage>
        <taxon>Eukaryota</taxon>
        <taxon>Metazoa</taxon>
        <taxon>Spiralia</taxon>
        <taxon>Lophotrochozoa</taxon>
        <taxon>Platyhelminthes</taxon>
        <taxon>Cestoda</taxon>
        <taxon>Eucestoda</taxon>
        <taxon>Cyclophyllidea</taxon>
        <taxon>Taeniidae</taxon>
        <taxon>Echinococcus</taxon>
        <taxon>Echinococcus granulosus group</taxon>
    </lineage>
</organism>
<proteinExistence type="predicted"/>
<dbReference type="EMBL" id="APAU02000248">
    <property type="protein sequence ID" value="EUB54480.1"/>
    <property type="molecule type" value="Genomic_DNA"/>
</dbReference>
<evidence type="ECO:0000313" key="2">
    <source>
        <dbReference type="Proteomes" id="UP000019149"/>
    </source>
</evidence>
<keyword evidence="2" id="KW-1185">Reference proteome</keyword>
<name>W6U070_ECHGR</name>
<comment type="caution">
    <text evidence="1">The sequence shown here is derived from an EMBL/GenBank/DDBJ whole genome shotgun (WGS) entry which is preliminary data.</text>
</comment>
<dbReference type="CTD" id="36346379"/>
<dbReference type="AlphaFoldDB" id="W6U070"/>
<dbReference type="KEGG" id="egl:EGR_10664"/>
<reference evidence="1 2" key="1">
    <citation type="journal article" date="2013" name="Nat. Genet.">
        <title>The genome of the hydatid tapeworm Echinococcus granulosus.</title>
        <authorList>
            <person name="Zheng H."/>
            <person name="Zhang W."/>
            <person name="Zhang L."/>
            <person name="Zhang Z."/>
            <person name="Li J."/>
            <person name="Lu G."/>
            <person name="Zhu Y."/>
            <person name="Wang Y."/>
            <person name="Huang Y."/>
            <person name="Liu J."/>
            <person name="Kang H."/>
            <person name="Chen J."/>
            <person name="Wang L."/>
            <person name="Chen A."/>
            <person name="Yu S."/>
            <person name="Gao Z."/>
            <person name="Jin L."/>
            <person name="Gu W."/>
            <person name="Wang Z."/>
            <person name="Zhao L."/>
            <person name="Shi B."/>
            <person name="Wen H."/>
            <person name="Lin R."/>
            <person name="Jones M.K."/>
            <person name="Brejova B."/>
            <person name="Vinar T."/>
            <person name="Zhao G."/>
            <person name="McManus D.P."/>
            <person name="Chen Z."/>
            <person name="Zhou Y."/>
            <person name="Wang S."/>
        </authorList>
    </citation>
    <scope>NUCLEOTIDE SEQUENCE [LARGE SCALE GENOMIC DNA]</scope>
</reference>